<organism evidence="2 3">
    <name type="scientific">Prosthecochloris marina</name>
    <dbReference type="NCBI Taxonomy" id="2017681"/>
    <lineage>
        <taxon>Bacteria</taxon>
        <taxon>Pseudomonadati</taxon>
        <taxon>Chlorobiota</taxon>
        <taxon>Chlorobiia</taxon>
        <taxon>Chlorobiales</taxon>
        <taxon>Chlorobiaceae</taxon>
        <taxon>Prosthecochloris</taxon>
    </lineage>
</organism>
<gene>
    <name evidence="2" type="ORF">CR164_00445</name>
</gene>
<accession>A0A317TAY8</accession>
<dbReference type="RefSeq" id="WP_110021951.1">
    <property type="nucleotide sequence ID" value="NZ_PDNZ01000001.1"/>
</dbReference>
<sequence>MEKPELFGLIISGIAGIITSLLHALKKGVQHNWKKVLLHFGLGFCSLYIAYLVGETMMLDSKAVLVVGFLSGLLSDRLINEMYRREEEIYRHFFTRKRLDEKEEK</sequence>
<evidence type="ECO:0000313" key="3">
    <source>
        <dbReference type="Proteomes" id="UP000246278"/>
    </source>
</evidence>
<keyword evidence="1" id="KW-0472">Membrane</keyword>
<proteinExistence type="predicted"/>
<protein>
    <recommendedName>
        <fullName evidence="4">Holin</fullName>
    </recommendedName>
</protein>
<reference evidence="3" key="1">
    <citation type="submission" date="2017-10" db="EMBL/GenBank/DDBJ databases">
        <authorList>
            <person name="Gaisin V.A."/>
            <person name="Rysina M.S."/>
            <person name="Grouzdev D.S."/>
        </authorList>
    </citation>
    <scope>NUCLEOTIDE SEQUENCE [LARGE SCALE GENOMIC DNA]</scope>
    <source>
        <strain evidence="3">V1</strain>
    </source>
</reference>
<keyword evidence="1" id="KW-0812">Transmembrane</keyword>
<dbReference type="Proteomes" id="UP000246278">
    <property type="component" value="Unassembled WGS sequence"/>
</dbReference>
<keyword evidence="1" id="KW-1133">Transmembrane helix</keyword>
<evidence type="ECO:0000313" key="2">
    <source>
        <dbReference type="EMBL" id="PWW83067.1"/>
    </source>
</evidence>
<dbReference type="EMBL" id="PDNZ01000001">
    <property type="protein sequence ID" value="PWW83067.1"/>
    <property type="molecule type" value="Genomic_DNA"/>
</dbReference>
<evidence type="ECO:0000256" key="1">
    <source>
        <dbReference type="SAM" id="Phobius"/>
    </source>
</evidence>
<dbReference type="AlphaFoldDB" id="A0A317TAY8"/>
<feature type="transmembrane region" description="Helical" evidence="1">
    <location>
        <begin position="36"/>
        <end position="53"/>
    </location>
</feature>
<feature type="transmembrane region" description="Helical" evidence="1">
    <location>
        <begin position="6"/>
        <end position="24"/>
    </location>
</feature>
<keyword evidence="3" id="KW-1185">Reference proteome</keyword>
<evidence type="ECO:0008006" key="4">
    <source>
        <dbReference type="Google" id="ProtNLM"/>
    </source>
</evidence>
<name>A0A317TAY8_9CHLB</name>
<comment type="caution">
    <text evidence="2">The sequence shown here is derived from an EMBL/GenBank/DDBJ whole genome shotgun (WGS) entry which is preliminary data.</text>
</comment>